<dbReference type="CDD" id="cd00200">
    <property type="entry name" value="WD40"/>
    <property type="match status" value="1"/>
</dbReference>
<name>A0A163KAD9_ABSGL</name>
<dbReference type="CDD" id="cd12148">
    <property type="entry name" value="fungal_TF_MHR"/>
    <property type="match status" value="1"/>
</dbReference>
<evidence type="ECO:0000313" key="7">
    <source>
        <dbReference type="EMBL" id="SAM09627.1"/>
    </source>
</evidence>
<feature type="compositionally biased region" description="Polar residues" evidence="5">
    <location>
        <begin position="1250"/>
        <end position="1259"/>
    </location>
</feature>
<feature type="region of interest" description="Disordered" evidence="5">
    <location>
        <begin position="1176"/>
        <end position="1201"/>
    </location>
</feature>
<evidence type="ECO:0000256" key="3">
    <source>
        <dbReference type="ARBA" id="ARBA00023242"/>
    </source>
</evidence>
<feature type="region of interest" description="Disordered" evidence="5">
    <location>
        <begin position="614"/>
        <end position="637"/>
    </location>
</feature>
<dbReference type="Proteomes" id="UP000078561">
    <property type="component" value="Unassembled WGS sequence"/>
</dbReference>
<keyword evidence="2" id="KW-0677">Repeat</keyword>
<organism evidence="7">
    <name type="scientific">Absidia glauca</name>
    <name type="common">Pin mould</name>
    <dbReference type="NCBI Taxonomy" id="4829"/>
    <lineage>
        <taxon>Eukaryota</taxon>
        <taxon>Fungi</taxon>
        <taxon>Fungi incertae sedis</taxon>
        <taxon>Mucoromycota</taxon>
        <taxon>Mucoromycotina</taxon>
        <taxon>Mucoromycetes</taxon>
        <taxon>Mucorales</taxon>
        <taxon>Cunninghamellaceae</taxon>
        <taxon>Absidia</taxon>
    </lineage>
</organism>
<evidence type="ECO:0000259" key="6">
    <source>
        <dbReference type="PROSITE" id="PS50897"/>
    </source>
</evidence>
<gene>
    <name evidence="7" type="primary">ABSGL_15328.1 scaffold 16604</name>
</gene>
<dbReference type="PROSITE" id="PS00678">
    <property type="entry name" value="WD_REPEATS_1"/>
    <property type="match status" value="1"/>
</dbReference>
<dbReference type="Pfam" id="PF23627">
    <property type="entry name" value="LisH_WDR26"/>
    <property type="match status" value="1"/>
</dbReference>
<dbReference type="InterPro" id="IPR020472">
    <property type="entry name" value="WD40_PAC1"/>
</dbReference>
<evidence type="ECO:0000256" key="2">
    <source>
        <dbReference type="ARBA" id="ARBA00022737"/>
    </source>
</evidence>
<feature type="repeat" description="WD" evidence="4">
    <location>
        <begin position="331"/>
        <end position="363"/>
    </location>
</feature>
<dbReference type="GO" id="GO:0008270">
    <property type="term" value="F:zinc ion binding"/>
    <property type="evidence" value="ECO:0007669"/>
    <property type="project" value="InterPro"/>
</dbReference>
<feature type="region of interest" description="Disordered" evidence="5">
    <location>
        <begin position="1"/>
        <end position="33"/>
    </location>
</feature>
<keyword evidence="3" id="KW-0539">Nucleus</keyword>
<dbReference type="PROSITE" id="PS50897">
    <property type="entry name" value="CTLH"/>
    <property type="match status" value="1"/>
</dbReference>
<evidence type="ECO:0000256" key="1">
    <source>
        <dbReference type="ARBA" id="ARBA00022574"/>
    </source>
</evidence>
<dbReference type="STRING" id="4829.A0A163KAD9"/>
<dbReference type="GO" id="GO:0003677">
    <property type="term" value="F:DNA binding"/>
    <property type="evidence" value="ECO:0007669"/>
    <property type="project" value="InterPro"/>
</dbReference>
<accession>A0A163KAD9</accession>
<evidence type="ECO:0000313" key="8">
    <source>
        <dbReference type="Proteomes" id="UP000078561"/>
    </source>
</evidence>
<evidence type="ECO:0000256" key="4">
    <source>
        <dbReference type="PROSITE-ProRule" id="PRU00221"/>
    </source>
</evidence>
<feature type="repeat" description="WD" evidence="4">
    <location>
        <begin position="503"/>
        <end position="547"/>
    </location>
</feature>
<dbReference type="EMBL" id="LT555164">
    <property type="protein sequence ID" value="SAM09627.1"/>
    <property type="molecule type" value="Genomic_DNA"/>
</dbReference>
<dbReference type="InParanoid" id="A0A163KAD9"/>
<dbReference type="Pfam" id="PF04082">
    <property type="entry name" value="Fungal_trans"/>
    <property type="match status" value="1"/>
</dbReference>
<dbReference type="OrthoDB" id="972532at2759"/>
<dbReference type="Pfam" id="PF21889">
    <property type="entry name" value="TPR1-like_2nd"/>
    <property type="match status" value="1"/>
</dbReference>
<dbReference type="Gene3D" id="2.130.10.10">
    <property type="entry name" value="YVTN repeat-like/Quinoprotein amine dehydrogenase"/>
    <property type="match status" value="2"/>
</dbReference>
<proteinExistence type="predicted"/>
<dbReference type="PROSITE" id="PS50896">
    <property type="entry name" value="LISH"/>
    <property type="match status" value="1"/>
</dbReference>
<dbReference type="PROSITE" id="PS50294">
    <property type="entry name" value="WD_REPEATS_REGION"/>
    <property type="match status" value="3"/>
</dbReference>
<dbReference type="InterPro" id="IPR001680">
    <property type="entry name" value="WD40_rpt"/>
</dbReference>
<dbReference type="GO" id="GO:0006351">
    <property type="term" value="P:DNA-templated transcription"/>
    <property type="evidence" value="ECO:0007669"/>
    <property type="project" value="InterPro"/>
</dbReference>
<dbReference type="InterPro" id="IPR015943">
    <property type="entry name" value="WD40/YVTN_repeat-like_dom_sf"/>
</dbReference>
<dbReference type="Pfam" id="PF00400">
    <property type="entry name" value="WD40"/>
    <property type="match status" value="4"/>
</dbReference>
<keyword evidence="8" id="KW-1185">Reference proteome</keyword>
<feature type="repeat" description="WD" evidence="4">
    <location>
        <begin position="248"/>
        <end position="289"/>
    </location>
</feature>
<protein>
    <recommendedName>
        <fullName evidence="6">CTLH domain-containing protein</fullName>
    </recommendedName>
</protein>
<feature type="domain" description="CTLH" evidence="6">
    <location>
        <begin position="70"/>
        <end position="130"/>
    </location>
</feature>
<dbReference type="GO" id="GO:0034657">
    <property type="term" value="C:GID complex"/>
    <property type="evidence" value="ECO:0007669"/>
    <property type="project" value="TreeGrafter"/>
</dbReference>
<dbReference type="PROSITE" id="PS50082">
    <property type="entry name" value="WD_REPEATS_2"/>
    <property type="match status" value="3"/>
</dbReference>
<feature type="region of interest" description="Disordered" evidence="5">
    <location>
        <begin position="1220"/>
        <end position="1282"/>
    </location>
</feature>
<dbReference type="InterPro" id="IPR051350">
    <property type="entry name" value="WD_repeat-ST_regulator"/>
</dbReference>
<dbReference type="InterPro" id="IPR006594">
    <property type="entry name" value="LisH"/>
</dbReference>
<feature type="compositionally biased region" description="Polar residues" evidence="5">
    <location>
        <begin position="1220"/>
        <end position="1237"/>
    </location>
</feature>
<dbReference type="InterPro" id="IPR007219">
    <property type="entry name" value="XnlR_reg_dom"/>
</dbReference>
<dbReference type="InterPro" id="IPR019775">
    <property type="entry name" value="WD40_repeat_CS"/>
</dbReference>
<dbReference type="PRINTS" id="PR00320">
    <property type="entry name" value="GPROTEINBRPT"/>
</dbReference>
<dbReference type="PANTHER" id="PTHR22838">
    <property type="entry name" value="WD REPEAT PROTEIN 26-RELATED"/>
    <property type="match status" value="1"/>
</dbReference>
<reference evidence="7" key="1">
    <citation type="submission" date="2016-04" db="EMBL/GenBank/DDBJ databases">
        <authorList>
            <person name="Evans L.H."/>
            <person name="Alamgir A."/>
            <person name="Owens N."/>
            <person name="Weber N.D."/>
            <person name="Virtaneva K."/>
            <person name="Barbian K."/>
            <person name="Babar A."/>
            <person name="Rosenke K."/>
        </authorList>
    </citation>
    <scope>NUCLEOTIDE SEQUENCE [LARGE SCALE GENOMIC DNA]</scope>
    <source>
        <strain evidence="7">CBS 101.48</strain>
    </source>
</reference>
<sequence>MQITEHSKALNGTSSPTSSLSQPPPADPFKERFGQVNPDELVRLLLQSLHALGYQNVAETLERDSGITLESSLVTGFRAAVLDGKWAKCESLFPQLCRAGELEQATYDHVRFLIRQQKFLELLEARNLMKALSVLRKELSPLGGNNTDRLHELSSLILCSSADEVKQRIQGDHGEAAFSREQLLVQLQWYIDPSIMIPRDRLLTLINQAFEWQRSSCLYHNRVKASYSLFTDHLCDKNEFPTTTISILKDHADEVWHVTYSHSGRYLASASKDGSCIIWDMKTHLRVKRLQCTSSISYCSWSPDDSKVVLCGNDSLLLIWDPFEEEILQKFVGHSDQVTSCVWLPGGEYIVSGSLDKTLRLWKTNGNLVTQLDEQRIVDMEINANGSRLVTIGCDKKLNVYDVSGVKLTKICDIQEECEITSLTLSKDGKYALVNLQETQEIHLWDLQKQVVAHKYVGFKQGSFIIRSTFGGVDGLETFVLSGSEDNRVYVWSREHGSLLEVLEGHQQSVNSVAWCPSSSPTSTFASASDDRTIRIWGLGQNQDNTNGHCQGNGSSSQDHVLHNSGNCPRHAPISPFMTEYQQLQTAAEDAAVDMEDIERRLRKLETRLTACLQEDNTHAPPQRAPPIKAPHASDQSTLSLTSSGINITTSLTEPHHFVKLLASGINVTLVQQKAAQVFSRGIDLVGPGSDNPNNAQGISNLAIDNEDPEESVWFDMVLATRYPMCFLVYQMVEKDRLVEWVSPTFIDGLKGQVKLEHSLLAKAVRAFVYNHEKVSAHHDHVTATTTAADPLRHTVINPNRGAFFFQQAQELLELCYMSSSRTTIRALLHMYMYQVMTPYGHHKAVQYSDLAIRMALVLKLNTERGMLVNEQIREDDRRLWWSTLWVHLGSCVSFHRPMIVSASEIMVPGARYPSKRQDETSQVGYCIDHCVNSAKLLLMSVSIGKRLCAETTEARLLWDVKDIEHQLDAWSLALPEALQPRFWTHIRNDPALDDDTGSHHDGDGSQVHAHSTRALAVEIGLLLQGQWAMTKMQVYECFATNDASILNLLMVRNRLHAAVDFTNHLTRSMEHARPCLIMYLLTLTEPSLTALIDLTKYEHSVDVVQQAVRQLSMLKTAFQAAPFSNDATAQSWVLTIDGILSTHSDPATTRVDQPTTIPPTTTLMYYTQDTQLQYAPHQPARNPDPVPFNRMDPQKQHEWGLPLPNQPYYYPFLQQQAIEPSPSFGNTERQPQSSSAALPRLFQPAPPGLSSQQQQRRTSAGWPSFEVYPGHSSTDHPDRHY</sequence>
<evidence type="ECO:0000256" key="5">
    <source>
        <dbReference type="SAM" id="MobiDB-lite"/>
    </source>
</evidence>
<dbReference type="SUPFAM" id="SSF50978">
    <property type="entry name" value="WD40 repeat-like"/>
    <property type="match status" value="1"/>
</dbReference>
<keyword evidence="1 4" id="KW-0853">WD repeat</keyword>
<dbReference type="GO" id="GO:0043161">
    <property type="term" value="P:proteasome-mediated ubiquitin-dependent protein catabolic process"/>
    <property type="evidence" value="ECO:0007669"/>
    <property type="project" value="TreeGrafter"/>
</dbReference>
<dbReference type="InterPro" id="IPR054080">
    <property type="entry name" value="TPR1-like_2nd"/>
</dbReference>
<dbReference type="SMART" id="SM00320">
    <property type="entry name" value="WD40"/>
    <property type="match status" value="7"/>
</dbReference>
<dbReference type="InterPro" id="IPR036322">
    <property type="entry name" value="WD40_repeat_dom_sf"/>
</dbReference>
<dbReference type="InterPro" id="IPR006595">
    <property type="entry name" value="CTLH_C"/>
</dbReference>
<dbReference type="PANTHER" id="PTHR22838:SF0">
    <property type="entry name" value="WD REPEAT-CONTAINING PROTEIN 26"/>
    <property type="match status" value="1"/>
</dbReference>